<reference evidence="1 2" key="1">
    <citation type="submission" date="2019-05" db="EMBL/GenBank/DDBJ databases">
        <title>Verrucobacter flavum gen. nov., sp. nov. a new member of the family Verrucomicrobiaceae.</title>
        <authorList>
            <person name="Szuroczki S."/>
            <person name="Abbaszade G."/>
            <person name="Szabo A."/>
            <person name="Felfoldi T."/>
            <person name="Schumann P."/>
            <person name="Boka K."/>
            <person name="Keki Z."/>
            <person name="Toumi M."/>
            <person name="Toth E."/>
        </authorList>
    </citation>
    <scope>NUCLEOTIDE SEQUENCE [LARGE SCALE GENOMIC DNA]</scope>
    <source>
        <strain evidence="1 2">MG-N-17</strain>
    </source>
</reference>
<proteinExistence type="predicted"/>
<dbReference type="AlphaFoldDB" id="A0A5R8KHR1"/>
<name>A0A5R8KHR1_9BACT</name>
<evidence type="ECO:0000313" key="1">
    <source>
        <dbReference type="EMBL" id="TLD71515.1"/>
    </source>
</evidence>
<sequence length="486" mass="52557">MLGLVGLLLLAVAGLGIYGYVWVSNYVQSDAFRVMLSRELGEATRSRAEIDDLSITGPFVHVSAARMRPIKRTGWSMVEADRVEAQVSLDRLRQRVVEVESVLVDKAVLQMSGEGDRLGELPLELDQAVESSNVPEWLKRFLPNRTVIGSITAEDFDLRPAKAGGVSIEGLHLTGTPVEGGKGEWQLRGRNGMLRIPASEVPFRFDSATANVGKSGLVLHDSMGKWIGDAEVTSRGELPFGEGGEWRFEGTYRDLEVRSFLSDRMRQHVSGTLAGDYDVNAERFHTEVEMTGGLVQNLPLLERVADFTRTEQFKRLVLDEAKAEVTRRGELIQMRNVVLHSKGLVRVEGDIDVEGQQLRGDLYVGVTTGALRWIPGSQSRVFTEERRGSEPGFVWTRVQLSGTIGAPKEDLSNRLLAAMGKALILDAPLGAAGVGVDILKGTGEVAGDAAKGTVETGAGVIEGAGKAAGKAVETGADLLKKVIPGF</sequence>
<accession>A0A5R8KHR1</accession>
<dbReference type="Proteomes" id="UP000306196">
    <property type="component" value="Unassembled WGS sequence"/>
</dbReference>
<evidence type="ECO:0008006" key="3">
    <source>
        <dbReference type="Google" id="ProtNLM"/>
    </source>
</evidence>
<dbReference type="EMBL" id="VAUV01000005">
    <property type="protein sequence ID" value="TLD71515.1"/>
    <property type="molecule type" value="Genomic_DNA"/>
</dbReference>
<evidence type="ECO:0000313" key="2">
    <source>
        <dbReference type="Proteomes" id="UP000306196"/>
    </source>
</evidence>
<gene>
    <name evidence="1" type="ORF">FEM03_08305</name>
</gene>
<protein>
    <recommendedName>
        <fullName evidence="3">AsmA-like C-terminal domain-containing protein</fullName>
    </recommendedName>
</protein>
<comment type="caution">
    <text evidence="1">The sequence shown here is derived from an EMBL/GenBank/DDBJ whole genome shotgun (WGS) entry which is preliminary data.</text>
</comment>
<organism evidence="1 2">
    <name type="scientific">Phragmitibacter flavus</name>
    <dbReference type="NCBI Taxonomy" id="2576071"/>
    <lineage>
        <taxon>Bacteria</taxon>
        <taxon>Pseudomonadati</taxon>
        <taxon>Verrucomicrobiota</taxon>
        <taxon>Verrucomicrobiia</taxon>
        <taxon>Verrucomicrobiales</taxon>
        <taxon>Verrucomicrobiaceae</taxon>
        <taxon>Phragmitibacter</taxon>
    </lineage>
</organism>
<keyword evidence="2" id="KW-1185">Reference proteome</keyword>